<evidence type="ECO:0000313" key="3">
    <source>
        <dbReference type="Proteomes" id="UP000093514"/>
    </source>
</evidence>
<dbReference type="InterPro" id="IPR014196">
    <property type="entry name" value="SpoIIM"/>
</dbReference>
<keyword evidence="1" id="KW-1133">Transmembrane helix</keyword>
<dbReference type="Pfam" id="PF01944">
    <property type="entry name" value="SpoIIM"/>
    <property type="match status" value="1"/>
</dbReference>
<proteinExistence type="predicted"/>
<dbReference type="EMBL" id="LWDV01000008">
    <property type="protein sequence ID" value="OCL26994.1"/>
    <property type="molecule type" value="Genomic_DNA"/>
</dbReference>
<reference evidence="3" key="1">
    <citation type="submission" date="2016-07" db="EMBL/GenBank/DDBJ databases">
        <authorList>
            <person name="Florea S."/>
            <person name="Webb J.S."/>
            <person name="Jaromczyk J."/>
            <person name="Schardl C.L."/>
        </authorList>
    </citation>
    <scope>NUCLEOTIDE SEQUENCE [LARGE SCALE GENOMIC DNA]</scope>
    <source>
        <strain evidence="3">Z6</strain>
    </source>
</reference>
<dbReference type="Proteomes" id="UP000093514">
    <property type="component" value="Unassembled WGS sequence"/>
</dbReference>
<name>A0A1C0A9N0_9FIRM</name>
<reference evidence="2 3" key="2">
    <citation type="submission" date="2016-08" db="EMBL/GenBank/DDBJ databases">
        <title>Orenia metallireducens sp. nov. strain Z6, a Novel Metal-reducing Firmicute from the Deep Subsurface.</title>
        <authorList>
            <person name="Maxim B.I."/>
            <person name="Kenneth K."/>
            <person name="Flynn T.M."/>
            <person name="Oloughlin E.J."/>
            <person name="Locke R.A."/>
            <person name="Weber J.R."/>
            <person name="Egan S.M."/>
            <person name="Mackie R.I."/>
            <person name="Cann I.K."/>
        </authorList>
    </citation>
    <scope>NUCLEOTIDE SEQUENCE [LARGE SCALE GENOMIC DNA]</scope>
    <source>
        <strain evidence="2 3">Z6</strain>
    </source>
</reference>
<keyword evidence="1" id="KW-0472">Membrane</keyword>
<evidence type="ECO:0000256" key="1">
    <source>
        <dbReference type="SAM" id="Phobius"/>
    </source>
</evidence>
<feature type="transmembrane region" description="Helical" evidence="1">
    <location>
        <begin position="86"/>
        <end position="111"/>
    </location>
</feature>
<dbReference type="PIRSF" id="PIRSF038973">
    <property type="entry name" value="SpoIIM"/>
    <property type="match status" value="1"/>
</dbReference>
<comment type="caution">
    <text evidence="2">The sequence shown here is derived from an EMBL/GenBank/DDBJ whole genome shotgun (WGS) entry which is preliminary data.</text>
</comment>
<evidence type="ECO:0000313" key="2">
    <source>
        <dbReference type="EMBL" id="OCL26994.1"/>
    </source>
</evidence>
<organism evidence="2 3">
    <name type="scientific">Orenia metallireducens</name>
    <dbReference type="NCBI Taxonomy" id="1413210"/>
    <lineage>
        <taxon>Bacteria</taxon>
        <taxon>Bacillati</taxon>
        <taxon>Bacillota</taxon>
        <taxon>Clostridia</taxon>
        <taxon>Halanaerobiales</taxon>
        <taxon>Halobacteroidaceae</taxon>
        <taxon>Orenia</taxon>
    </lineage>
</organism>
<dbReference type="RefSeq" id="WP_068716438.1">
    <property type="nucleotide sequence ID" value="NZ_LWDV01000008.1"/>
</dbReference>
<dbReference type="OrthoDB" id="1707382at2"/>
<gene>
    <name evidence="2" type="ORF">U472_05775</name>
</gene>
<feature type="transmembrane region" description="Helical" evidence="1">
    <location>
        <begin position="177"/>
        <end position="200"/>
    </location>
</feature>
<keyword evidence="1" id="KW-0812">Transmembrane</keyword>
<accession>A0A1C0A9N0</accession>
<dbReference type="AlphaFoldDB" id="A0A1C0A9N0"/>
<sequence length="213" mass="23710">MANLRYIKLKINNFFRDNMLILIFILVCFIGGSIAGSVAANTLTYQQKTVLLNYLSGFITEVNELLSDNQQLITRNVILANLKYALLFWVLAITLVGVVAIPLLIILRGFIVGFTSTFLIREMFFKGALLALTSIMPQNLILVPSLILGGFLSCIFVFRFGGGILTGRKYNLKRMLVGYSFSMVGIALLLFLAALVEIYVVPYLLRLVEGIVI</sequence>
<feature type="transmembrane region" description="Helical" evidence="1">
    <location>
        <begin position="146"/>
        <end position="165"/>
    </location>
</feature>
<dbReference type="NCBIfam" id="TIGR02831">
    <property type="entry name" value="spo_II_M"/>
    <property type="match status" value="1"/>
</dbReference>
<dbReference type="InterPro" id="IPR002798">
    <property type="entry name" value="SpoIIM-like"/>
</dbReference>
<keyword evidence="3" id="KW-1185">Reference proteome</keyword>
<protein>
    <submittedName>
        <fullName evidence="2">Stage II sporulation protein M</fullName>
    </submittedName>
</protein>